<dbReference type="InterPro" id="IPR036361">
    <property type="entry name" value="SAP_dom_sf"/>
</dbReference>
<dbReference type="PANTHER" id="PTHR46551">
    <property type="entry name" value="SAP DOMAIN-CONTAINING RIBONUCLEOPROTEIN"/>
    <property type="match status" value="1"/>
</dbReference>
<feature type="compositionally biased region" description="Basic and acidic residues" evidence="3">
    <location>
        <begin position="32"/>
        <end position="42"/>
    </location>
</feature>
<dbReference type="InterPro" id="IPR052240">
    <property type="entry name" value="SAP_domain_ribonucleoprotein"/>
</dbReference>
<comment type="caution">
    <text evidence="5">The sequence shown here is derived from an EMBL/GenBank/DDBJ whole genome shotgun (WGS) entry which is preliminary data.</text>
</comment>
<evidence type="ECO:0000313" key="6">
    <source>
        <dbReference type="Proteomes" id="UP001345013"/>
    </source>
</evidence>
<dbReference type="Pfam" id="PF02037">
    <property type="entry name" value="SAP"/>
    <property type="match status" value="1"/>
</dbReference>
<feature type="region of interest" description="Disordered" evidence="3">
    <location>
        <begin position="32"/>
        <end position="251"/>
    </location>
</feature>
<evidence type="ECO:0000256" key="3">
    <source>
        <dbReference type="SAM" id="MobiDB-lite"/>
    </source>
</evidence>
<feature type="domain" description="SAP" evidence="4">
    <location>
        <begin position="4"/>
        <end position="38"/>
    </location>
</feature>
<feature type="compositionally biased region" description="Basic and acidic residues" evidence="3">
    <location>
        <begin position="234"/>
        <end position="243"/>
    </location>
</feature>
<dbReference type="InterPro" id="IPR003034">
    <property type="entry name" value="SAP_dom"/>
</dbReference>
<accession>A0ABR0KJN2</accession>
<gene>
    <name evidence="5" type="ORF">LTR24_001849</name>
</gene>
<evidence type="ECO:0000256" key="1">
    <source>
        <dbReference type="ARBA" id="ARBA00022553"/>
    </source>
</evidence>
<dbReference type="Pfam" id="PF18592">
    <property type="entry name" value="Tho1_MOS11_C"/>
    <property type="match status" value="1"/>
</dbReference>
<dbReference type="PANTHER" id="PTHR46551:SF1">
    <property type="entry name" value="SAP DOMAIN-CONTAINING RIBONUCLEOPROTEIN"/>
    <property type="match status" value="1"/>
</dbReference>
<feature type="compositionally biased region" description="Low complexity" evidence="3">
    <location>
        <begin position="133"/>
        <end position="145"/>
    </location>
</feature>
<dbReference type="Proteomes" id="UP001345013">
    <property type="component" value="Unassembled WGS sequence"/>
</dbReference>
<name>A0ABR0KJN2_9EURO</name>
<comment type="similarity">
    <text evidence="2">Belongs to the SAP domain-containing ribonucleoprotein family.</text>
</comment>
<evidence type="ECO:0000313" key="5">
    <source>
        <dbReference type="EMBL" id="KAK5098529.1"/>
    </source>
</evidence>
<evidence type="ECO:0000259" key="4">
    <source>
        <dbReference type="PROSITE" id="PS50800"/>
    </source>
</evidence>
<dbReference type="Gene3D" id="1.10.720.30">
    <property type="entry name" value="SAP domain"/>
    <property type="match status" value="1"/>
</dbReference>
<reference evidence="5 6" key="1">
    <citation type="submission" date="2023-08" db="EMBL/GenBank/DDBJ databases">
        <title>Black Yeasts Isolated from many extreme environments.</title>
        <authorList>
            <person name="Coleine C."/>
            <person name="Stajich J.E."/>
            <person name="Selbmann L."/>
        </authorList>
    </citation>
    <scope>NUCLEOTIDE SEQUENCE [LARGE SCALE GENOMIC DNA]</scope>
    <source>
        <strain evidence="5 6">CCFEE 5885</strain>
    </source>
</reference>
<proteinExistence type="inferred from homology"/>
<dbReference type="PROSITE" id="PS50800">
    <property type="entry name" value="SAP"/>
    <property type="match status" value="1"/>
</dbReference>
<dbReference type="SMART" id="SM00513">
    <property type="entry name" value="SAP"/>
    <property type="match status" value="1"/>
</dbReference>
<keyword evidence="6" id="KW-1185">Reference proteome</keyword>
<protein>
    <recommendedName>
        <fullName evidence="4">SAP domain-containing protein</fullName>
    </recommendedName>
</protein>
<organism evidence="5 6">
    <name type="scientific">Lithohypha guttulata</name>
    <dbReference type="NCBI Taxonomy" id="1690604"/>
    <lineage>
        <taxon>Eukaryota</taxon>
        <taxon>Fungi</taxon>
        <taxon>Dikarya</taxon>
        <taxon>Ascomycota</taxon>
        <taxon>Pezizomycotina</taxon>
        <taxon>Eurotiomycetes</taxon>
        <taxon>Chaetothyriomycetidae</taxon>
        <taxon>Chaetothyriales</taxon>
        <taxon>Trichomeriaceae</taxon>
        <taxon>Lithohypha</taxon>
    </lineage>
</organism>
<feature type="compositionally biased region" description="Low complexity" evidence="3">
    <location>
        <begin position="82"/>
        <end position="96"/>
    </location>
</feature>
<dbReference type="InterPro" id="IPR040746">
    <property type="entry name" value="THO1_MOS11_C"/>
</dbReference>
<dbReference type="EMBL" id="JAVRRG010000014">
    <property type="protein sequence ID" value="KAK5098529.1"/>
    <property type="molecule type" value="Genomic_DNA"/>
</dbReference>
<feature type="compositionally biased region" description="Basic and acidic residues" evidence="3">
    <location>
        <begin position="146"/>
        <end position="155"/>
    </location>
</feature>
<sequence length="251" mass="26622">MAEYSKKTVADLTEILKGRGLPTSGKKADLIARLNEADKSAETTETAIPAPENESEVAQPESVEPTQEQPPAEDATTVQSGAEATEPATEAEAAPADDAKAFAMNLAASDIDREMERRQRRAERFGTGGQANADAEATETATADTDAQKNLERAKRFGTGQTAIGKLGEALSSERERGSRGRKRGAGPVEESSTLDDPGLKRSFNRNGRFANRRRGGPGKPTGVAKPSASAYSSDKDRAAADSRKKRFAAQ</sequence>
<keyword evidence="1" id="KW-0597">Phosphoprotein</keyword>
<dbReference type="SUPFAM" id="SSF68906">
    <property type="entry name" value="SAP domain"/>
    <property type="match status" value="1"/>
</dbReference>
<evidence type="ECO:0000256" key="2">
    <source>
        <dbReference type="ARBA" id="ARBA00046328"/>
    </source>
</evidence>